<dbReference type="InterPro" id="IPR011993">
    <property type="entry name" value="PH-like_dom_sf"/>
</dbReference>
<evidence type="ECO:0000313" key="4">
    <source>
        <dbReference type="Proteomes" id="UP001221142"/>
    </source>
</evidence>
<evidence type="ECO:0000259" key="2">
    <source>
        <dbReference type="PROSITE" id="PS50010"/>
    </source>
</evidence>
<dbReference type="Pfam" id="PF15411">
    <property type="entry name" value="PH_10"/>
    <property type="match status" value="1"/>
</dbReference>
<dbReference type="PANTHER" id="PTHR47339:SF1">
    <property type="entry name" value="CELL DIVISION CONTROL PROTEIN 24"/>
    <property type="match status" value="1"/>
</dbReference>
<dbReference type="AlphaFoldDB" id="A0AAD7B0M3"/>
<dbReference type="SMART" id="SM00325">
    <property type="entry name" value="RhoGEF"/>
    <property type="match status" value="1"/>
</dbReference>
<dbReference type="Proteomes" id="UP001221142">
    <property type="component" value="Unassembled WGS sequence"/>
</dbReference>
<feature type="non-terminal residue" evidence="3">
    <location>
        <position position="499"/>
    </location>
</feature>
<dbReference type="GO" id="GO:0031106">
    <property type="term" value="P:septin ring organization"/>
    <property type="evidence" value="ECO:0007669"/>
    <property type="project" value="TreeGrafter"/>
</dbReference>
<dbReference type="GO" id="GO:0030010">
    <property type="term" value="P:establishment of cell polarity"/>
    <property type="evidence" value="ECO:0007669"/>
    <property type="project" value="TreeGrafter"/>
</dbReference>
<dbReference type="SUPFAM" id="SSF48065">
    <property type="entry name" value="DBL homology domain (DH-domain)"/>
    <property type="match status" value="1"/>
</dbReference>
<dbReference type="PANTHER" id="PTHR47339">
    <property type="entry name" value="CELL DIVISION CONTROL PROTEIN 24"/>
    <property type="match status" value="1"/>
</dbReference>
<name>A0AAD7B0M3_9AGAR</name>
<keyword evidence="4" id="KW-1185">Reference proteome</keyword>
<protein>
    <submittedName>
        <fullName evidence="3">Dbl homology domain-containing protein</fullName>
    </submittedName>
</protein>
<dbReference type="Pfam" id="PF06395">
    <property type="entry name" value="CDC24"/>
    <property type="match status" value="1"/>
</dbReference>
<dbReference type="GO" id="GO:0043332">
    <property type="term" value="C:mating projection tip"/>
    <property type="evidence" value="ECO:0007669"/>
    <property type="project" value="TreeGrafter"/>
</dbReference>
<dbReference type="InterPro" id="IPR053026">
    <property type="entry name" value="CDC42_GEF"/>
</dbReference>
<dbReference type="InterPro" id="IPR033511">
    <property type="entry name" value="Cdc24/Scd1_PH_dom"/>
</dbReference>
<gene>
    <name evidence="3" type="ORF">FB45DRAFT_706440</name>
</gene>
<comment type="caution">
    <text evidence="3">The sequence shown here is derived from an EMBL/GenBank/DDBJ whole genome shotgun (WGS) entry which is preliminary data.</text>
</comment>
<dbReference type="GO" id="GO:0005737">
    <property type="term" value="C:cytoplasm"/>
    <property type="evidence" value="ECO:0007669"/>
    <property type="project" value="TreeGrafter"/>
</dbReference>
<sequence>TVFQRCAHLLDRLKQIRGLAKYFALCAPDAVQDGPIAHLQELFCLGFPLCYLFNLLPEDQGFSPIMRFDFDAEKYENNPDRQKTHAIVLFAMQIRGTVVKEKIPACELFTVTDVWNRGSIDGFLKVVKTVEEIVNYLAPDNFVSEYSGSDDDATRRLTAKQENYRYNIVREIVETERKYVKDIESMRVRSFSLYNSSISEEEIARSLFPNIHDLFDFQSRFLASFERIAELPWQDQRWGQHFIDFERDFGEVYAVYSANFAAAAELVKTPQVQKSLEPFNHLINVKWGISAFIVKPVSRGCKYPLLIDSLLKVLPSGVYQYRDELKQGLEAAKRAADKMHEASRRAENQQTVKSLHTRVVDWKGHNIDDFGELLLHDDFVVERHGVEREYVVYLFEKIILLCKEEHDAGRTSHSLLRKPPKKGPLLLKGRIHLSRFIQAVPSSEPDPSSTFLRYSLTVCWEGDEAGDPDDSFTLRCRQEYQMNRWEEQIDRLIRRFAQR</sequence>
<dbReference type="GO" id="GO:0000935">
    <property type="term" value="C:division septum"/>
    <property type="evidence" value="ECO:0007669"/>
    <property type="project" value="TreeGrafter"/>
</dbReference>
<dbReference type="CDD" id="cd00160">
    <property type="entry name" value="RhoGEF"/>
    <property type="match status" value="1"/>
</dbReference>
<dbReference type="InterPro" id="IPR000219">
    <property type="entry name" value="DH_dom"/>
</dbReference>
<feature type="non-terminal residue" evidence="3">
    <location>
        <position position="1"/>
    </location>
</feature>
<keyword evidence="1" id="KW-0175">Coiled coil</keyword>
<evidence type="ECO:0000313" key="3">
    <source>
        <dbReference type="EMBL" id="KAJ7606615.1"/>
    </source>
</evidence>
<feature type="coiled-coil region" evidence="1">
    <location>
        <begin position="322"/>
        <end position="349"/>
    </location>
</feature>
<dbReference type="PROSITE" id="PS50010">
    <property type="entry name" value="DH_2"/>
    <property type="match status" value="1"/>
</dbReference>
<dbReference type="GO" id="GO:0005634">
    <property type="term" value="C:nucleus"/>
    <property type="evidence" value="ECO:0007669"/>
    <property type="project" value="TreeGrafter"/>
</dbReference>
<dbReference type="Gene3D" id="1.20.900.10">
    <property type="entry name" value="Dbl homology (DH) domain"/>
    <property type="match status" value="1"/>
</dbReference>
<dbReference type="GO" id="GO:0005085">
    <property type="term" value="F:guanyl-nucleotide exchange factor activity"/>
    <property type="evidence" value="ECO:0007669"/>
    <property type="project" value="InterPro"/>
</dbReference>
<proteinExistence type="predicted"/>
<reference evidence="3" key="1">
    <citation type="submission" date="2023-03" db="EMBL/GenBank/DDBJ databases">
        <title>Massive genome expansion in bonnet fungi (Mycena s.s.) driven by repeated elements and novel gene families across ecological guilds.</title>
        <authorList>
            <consortium name="Lawrence Berkeley National Laboratory"/>
            <person name="Harder C.B."/>
            <person name="Miyauchi S."/>
            <person name="Viragh M."/>
            <person name="Kuo A."/>
            <person name="Thoen E."/>
            <person name="Andreopoulos B."/>
            <person name="Lu D."/>
            <person name="Skrede I."/>
            <person name="Drula E."/>
            <person name="Henrissat B."/>
            <person name="Morin E."/>
            <person name="Kohler A."/>
            <person name="Barry K."/>
            <person name="LaButti K."/>
            <person name="Morin E."/>
            <person name="Salamov A."/>
            <person name="Lipzen A."/>
            <person name="Mereny Z."/>
            <person name="Hegedus B."/>
            <person name="Baldrian P."/>
            <person name="Stursova M."/>
            <person name="Weitz H."/>
            <person name="Taylor A."/>
            <person name="Grigoriev I.V."/>
            <person name="Nagy L.G."/>
            <person name="Martin F."/>
            <person name="Kauserud H."/>
        </authorList>
    </citation>
    <scope>NUCLEOTIDE SEQUENCE</scope>
    <source>
        <strain evidence="3">9284</strain>
    </source>
</reference>
<feature type="domain" description="DH" evidence="2">
    <location>
        <begin position="164"/>
        <end position="342"/>
    </location>
</feature>
<organism evidence="3 4">
    <name type="scientific">Roridomyces roridus</name>
    <dbReference type="NCBI Taxonomy" id="1738132"/>
    <lineage>
        <taxon>Eukaryota</taxon>
        <taxon>Fungi</taxon>
        <taxon>Dikarya</taxon>
        <taxon>Basidiomycota</taxon>
        <taxon>Agaricomycotina</taxon>
        <taxon>Agaricomycetes</taxon>
        <taxon>Agaricomycetidae</taxon>
        <taxon>Agaricales</taxon>
        <taxon>Marasmiineae</taxon>
        <taxon>Mycenaceae</taxon>
        <taxon>Roridomyces</taxon>
    </lineage>
</organism>
<dbReference type="InterPro" id="IPR010481">
    <property type="entry name" value="Cdc24/Scd1_N"/>
</dbReference>
<dbReference type="CDD" id="cd13246">
    <property type="entry name" value="PH_Scd1"/>
    <property type="match status" value="1"/>
</dbReference>
<dbReference type="EMBL" id="JARKIF010000055">
    <property type="protein sequence ID" value="KAJ7606615.1"/>
    <property type="molecule type" value="Genomic_DNA"/>
</dbReference>
<evidence type="ECO:0000256" key="1">
    <source>
        <dbReference type="SAM" id="Coils"/>
    </source>
</evidence>
<dbReference type="SUPFAM" id="SSF50729">
    <property type="entry name" value="PH domain-like"/>
    <property type="match status" value="1"/>
</dbReference>
<dbReference type="InterPro" id="IPR035899">
    <property type="entry name" value="DBL_dom_sf"/>
</dbReference>
<dbReference type="Gene3D" id="2.30.29.30">
    <property type="entry name" value="Pleckstrin-homology domain (PH domain)/Phosphotyrosine-binding domain (PTB)"/>
    <property type="match status" value="1"/>
</dbReference>
<accession>A0AAD7B0M3</accession>
<dbReference type="Pfam" id="PF00621">
    <property type="entry name" value="RhoGEF"/>
    <property type="match status" value="1"/>
</dbReference>